<proteinExistence type="inferred from homology"/>
<dbReference type="PROSITE" id="PS00166">
    <property type="entry name" value="ENOYL_COA_HYDRATASE"/>
    <property type="match status" value="1"/>
</dbReference>
<dbReference type="InterPro" id="IPR029045">
    <property type="entry name" value="ClpP/crotonase-like_dom_sf"/>
</dbReference>
<name>A0ABW2N592_9ACTN</name>
<comment type="similarity">
    <text evidence="1 2">Belongs to the enoyl-CoA hydratase/isomerase family.</text>
</comment>
<dbReference type="InterPro" id="IPR018376">
    <property type="entry name" value="Enoyl-CoA_hyd/isom_CS"/>
</dbReference>
<protein>
    <submittedName>
        <fullName evidence="3">Enoyl-CoA hydratase-related protein</fullName>
    </submittedName>
</protein>
<dbReference type="Gene3D" id="3.90.226.10">
    <property type="entry name" value="2-enoyl-CoA Hydratase, Chain A, domain 1"/>
    <property type="match status" value="1"/>
</dbReference>
<dbReference type="InterPro" id="IPR001753">
    <property type="entry name" value="Enoyl-CoA_hydra/iso"/>
</dbReference>
<accession>A0ABW2N592</accession>
<dbReference type="Pfam" id="PF00378">
    <property type="entry name" value="ECH_1"/>
    <property type="match status" value="1"/>
</dbReference>
<dbReference type="Proteomes" id="UP001596524">
    <property type="component" value="Unassembled WGS sequence"/>
</dbReference>
<sequence length="243" mass="26013">MKVIRRSEGPVAVVQLNDPDRRNAISLEMVSDLKRVLASVADEPDVRALVVTGRGDTFCSGADRGVLREADERSLRAIYDAFVLVRDFPLPTIAAVNGPAVGAGLNLALACDVRIAGASAVFDSRFVHIPIHPGGGHTWMLHRATDAQVVAATVMFGTPLDAEEAVRVGLAWQCVDDAELLGTATSMARRVANVPRSLLTSIKRTTRDVPELSTHSEATEVELARQLASIDTDAYRHGIAAAR</sequence>
<organism evidence="3 4">
    <name type="scientific">Nocardioides astragali</name>
    <dbReference type="NCBI Taxonomy" id="1776736"/>
    <lineage>
        <taxon>Bacteria</taxon>
        <taxon>Bacillati</taxon>
        <taxon>Actinomycetota</taxon>
        <taxon>Actinomycetes</taxon>
        <taxon>Propionibacteriales</taxon>
        <taxon>Nocardioidaceae</taxon>
        <taxon>Nocardioides</taxon>
    </lineage>
</organism>
<gene>
    <name evidence="3" type="ORF">ACFQO6_19440</name>
</gene>
<dbReference type="PANTHER" id="PTHR11941">
    <property type="entry name" value="ENOYL-COA HYDRATASE-RELATED"/>
    <property type="match status" value="1"/>
</dbReference>
<dbReference type="SUPFAM" id="SSF52096">
    <property type="entry name" value="ClpP/crotonase"/>
    <property type="match status" value="1"/>
</dbReference>
<dbReference type="RefSeq" id="WP_255889121.1">
    <property type="nucleotide sequence ID" value="NZ_JAFMZM010000001.1"/>
</dbReference>
<dbReference type="CDD" id="cd06558">
    <property type="entry name" value="crotonase-like"/>
    <property type="match status" value="1"/>
</dbReference>
<evidence type="ECO:0000313" key="4">
    <source>
        <dbReference type="Proteomes" id="UP001596524"/>
    </source>
</evidence>
<evidence type="ECO:0000256" key="2">
    <source>
        <dbReference type="RuleBase" id="RU003707"/>
    </source>
</evidence>
<dbReference type="EMBL" id="JBHTCH010000025">
    <property type="protein sequence ID" value="MFC7362452.1"/>
    <property type="molecule type" value="Genomic_DNA"/>
</dbReference>
<keyword evidence="4" id="KW-1185">Reference proteome</keyword>
<evidence type="ECO:0000256" key="1">
    <source>
        <dbReference type="ARBA" id="ARBA00005254"/>
    </source>
</evidence>
<comment type="caution">
    <text evidence="3">The sequence shown here is derived from an EMBL/GenBank/DDBJ whole genome shotgun (WGS) entry which is preliminary data.</text>
</comment>
<reference evidence="4" key="1">
    <citation type="journal article" date="2019" name="Int. J. Syst. Evol. Microbiol.">
        <title>The Global Catalogue of Microorganisms (GCM) 10K type strain sequencing project: providing services to taxonomists for standard genome sequencing and annotation.</title>
        <authorList>
            <consortium name="The Broad Institute Genomics Platform"/>
            <consortium name="The Broad Institute Genome Sequencing Center for Infectious Disease"/>
            <person name="Wu L."/>
            <person name="Ma J."/>
        </authorList>
    </citation>
    <scope>NUCLEOTIDE SEQUENCE [LARGE SCALE GENOMIC DNA]</scope>
    <source>
        <strain evidence="4">FCH27</strain>
    </source>
</reference>
<dbReference type="PANTHER" id="PTHR11941:SF54">
    <property type="entry name" value="ENOYL-COA HYDRATASE, MITOCHONDRIAL"/>
    <property type="match status" value="1"/>
</dbReference>
<evidence type="ECO:0000313" key="3">
    <source>
        <dbReference type="EMBL" id="MFC7362452.1"/>
    </source>
</evidence>